<reference evidence="7" key="1">
    <citation type="submission" date="2018-05" db="EMBL/GenBank/DDBJ databases">
        <authorList>
            <person name="Lanie J.A."/>
            <person name="Ng W.-L."/>
            <person name="Kazmierczak K.M."/>
            <person name="Andrzejewski T.M."/>
            <person name="Davidsen T.M."/>
            <person name="Wayne K.J."/>
            <person name="Tettelin H."/>
            <person name="Glass J.I."/>
            <person name="Rusch D."/>
            <person name="Podicherti R."/>
            <person name="Tsui H.-C.T."/>
            <person name="Winkler M.E."/>
        </authorList>
    </citation>
    <scope>NUCLEOTIDE SEQUENCE</scope>
</reference>
<keyword evidence="5" id="KW-0627">Porphyrin biosynthesis</keyword>
<evidence type="ECO:0000256" key="5">
    <source>
        <dbReference type="ARBA" id="ARBA00023244"/>
    </source>
</evidence>
<dbReference type="Pfam" id="PF00590">
    <property type="entry name" value="TP_methylase"/>
    <property type="match status" value="1"/>
</dbReference>
<evidence type="ECO:0000256" key="1">
    <source>
        <dbReference type="ARBA" id="ARBA00012162"/>
    </source>
</evidence>
<keyword evidence="3" id="KW-0808">Transferase</keyword>
<dbReference type="Gene3D" id="3.30.950.10">
    <property type="entry name" value="Methyltransferase, Cobalt-precorrin-4 Transmethylase, Domain 2"/>
    <property type="match status" value="1"/>
</dbReference>
<name>A0A381SXE9_9ZZZZ</name>
<dbReference type="GO" id="GO:0004851">
    <property type="term" value="F:uroporphyrin-III C-methyltransferase activity"/>
    <property type="evidence" value="ECO:0007669"/>
    <property type="project" value="UniProtKB-EC"/>
</dbReference>
<dbReference type="SUPFAM" id="SSF53790">
    <property type="entry name" value="Tetrapyrrole methylase"/>
    <property type="match status" value="1"/>
</dbReference>
<dbReference type="FunFam" id="3.40.1010.10:FF:000001">
    <property type="entry name" value="Siroheme synthase"/>
    <property type="match status" value="1"/>
</dbReference>
<keyword evidence="2" id="KW-0489">Methyltransferase</keyword>
<dbReference type="InterPro" id="IPR035996">
    <property type="entry name" value="4pyrrol_Methylase_sf"/>
</dbReference>
<organism evidence="7">
    <name type="scientific">marine metagenome</name>
    <dbReference type="NCBI Taxonomy" id="408172"/>
    <lineage>
        <taxon>unclassified sequences</taxon>
        <taxon>metagenomes</taxon>
        <taxon>ecological metagenomes</taxon>
    </lineage>
</organism>
<evidence type="ECO:0000313" key="7">
    <source>
        <dbReference type="EMBL" id="SVA07067.1"/>
    </source>
</evidence>
<dbReference type="InterPro" id="IPR006366">
    <property type="entry name" value="CobA/CysG_C"/>
</dbReference>
<keyword evidence="4" id="KW-0949">S-adenosyl-L-methionine</keyword>
<dbReference type="PANTHER" id="PTHR45790">
    <property type="entry name" value="SIROHEME SYNTHASE-RELATED"/>
    <property type="match status" value="1"/>
</dbReference>
<evidence type="ECO:0000256" key="2">
    <source>
        <dbReference type="ARBA" id="ARBA00022603"/>
    </source>
</evidence>
<dbReference type="EMBL" id="UINC01003522">
    <property type="protein sequence ID" value="SVA07067.1"/>
    <property type="molecule type" value="Genomic_DNA"/>
</dbReference>
<proteinExistence type="predicted"/>
<evidence type="ECO:0000256" key="4">
    <source>
        <dbReference type="ARBA" id="ARBA00022691"/>
    </source>
</evidence>
<dbReference type="CDD" id="cd11642">
    <property type="entry name" value="SUMT"/>
    <property type="match status" value="1"/>
</dbReference>
<accession>A0A381SXE9</accession>
<dbReference type="InterPro" id="IPR014776">
    <property type="entry name" value="4pyrrole_Mease_sub2"/>
</dbReference>
<gene>
    <name evidence="7" type="ORF">METZ01_LOCUS59921</name>
</gene>
<evidence type="ECO:0000259" key="6">
    <source>
        <dbReference type="Pfam" id="PF00590"/>
    </source>
</evidence>
<dbReference type="AlphaFoldDB" id="A0A381SXE9"/>
<dbReference type="Gene3D" id="3.40.1010.10">
    <property type="entry name" value="Cobalt-precorrin-4 Transmethylase, Domain 1"/>
    <property type="match status" value="1"/>
</dbReference>
<dbReference type="InterPro" id="IPR014777">
    <property type="entry name" value="4pyrrole_Mease_sub1"/>
</dbReference>
<protein>
    <recommendedName>
        <fullName evidence="1">uroporphyrinogen-III C-methyltransferase</fullName>
        <ecNumber evidence="1">2.1.1.107</ecNumber>
    </recommendedName>
</protein>
<dbReference type="InterPro" id="IPR003043">
    <property type="entry name" value="Uropor_MeTrfase_CS"/>
</dbReference>
<dbReference type="InterPro" id="IPR000878">
    <property type="entry name" value="4pyrrol_Mease"/>
</dbReference>
<feature type="domain" description="Tetrapyrrole methylase" evidence="6">
    <location>
        <begin position="6"/>
        <end position="213"/>
    </location>
</feature>
<dbReference type="PANTHER" id="PTHR45790:SF3">
    <property type="entry name" value="S-ADENOSYL-L-METHIONINE-DEPENDENT UROPORPHYRINOGEN III METHYLTRANSFERASE, CHLOROPLASTIC"/>
    <property type="match status" value="1"/>
</dbReference>
<dbReference type="GO" id="GO:0019354">
    <property type="term" value="P:siroheme biosynthetic process"/>
    <property type="evidence" value="ECO:0007669"/>
    <property type="project" value="InterPro"/>
</dbReference>
<sequence>MTHGFVSLVGAGPGHPDLLTVRAVDRLRNADLVLYDALVAPEVVALAEGAQRFCVGKRAGRKSVQQDTILRVMMRAAKRGRRVVRLKCGDPYVLGRGAEEALALRTAGIPFEVVQGVTTAVAAPAAAGIPVTHRGLASGFVVVSGHDEKSFLPVLGSLTPDTLTVVVLMGLSNRQAIATCLLKYGWQPDTPAAVIFAASTPRERTWTGSLTDLRNARLDDSDPGTIVVGSVVNLHNAALGNETTPVAVTAKGKS</sequence>
<dbReference type="NCBIfam" id="NF004790">
    <property type="entry name" value="PRK06136.1"/>
    <property type="match status" value="1"/>
</dbReference>
<dbReference type="InterPro" id="IPR050161">
    <property type="entry name" value="Siro_Cobalamin_biosynth"/>
</dbReference>
<dbReference type="NCBIfam" id="TIGR01469">
    <property type="entry name" value="cobA_cysG_Cterm"/>
    <property type="match status" value="1"/>
</dbReference>
<dbReference type="PROSITE" id="PS00839">
    <property type="entry name" value="SUMT_1"/>
    <property type="match status" value="1"/>
</dbReference>
<dbReference type="GO" id="GO:0032259">
    <property type="term" value="P:methylation"/>
    <property type="evidence" value="ECO:0007669"/>
    <property type="project" value="UniProtKB-KW"/>
</dbReference>
<evidence type="ECO:0000256" key="3">
    <source>
        <dbReference type="ARBA" id="ARBA00022679"/>
    </source>
</evidence>
<dbReference type="EC" id="2.1.1.107" evidence="1"/>